<dbReference type="GO" id="GO:0030151">
    <property type="term" value="F:molybdenum ion binding"/>
    <property type="evidence" value="ECO:0007669"/>
    <property type="project" value="InterPro"/>
</dbReference>
<dbReference type="EMBL" id="CP041406">
    <property type="protein sequence ID" value="QOP46610.1"/>
    <property type="molecule type" value="Genomic_DNA"/>
</dbReference>
<sequence>MQGKVVKIFITKDDENKTRLTPQEIQVDPEGIIGDKFYAKDNQRAILITATDSYKLTQENNINLETGSLGENLLIDINPYHLTPGSRFIVGDTTLEITQNCTLCKGLSTLNAQLPKLLKNDRGIFAKVVSGSSIIKIGDTVEI</sequence>
<dbReference type="AlphaFoldDB" id="A0A7M1BA65"/>
<gene>
    <name evidence="2" type="ORF">FM071_10030</name>
</gene>
<keyword evidence="3" id="KW-1185">Reference proteome</keyword>
<dbReference type="InterPro" id="IPR011037">
    <property type="entry name" value="Pyrv_Knase-like_insert_dom_sf"/>
</dbReference>
<organism evidence="2 3">
    <name type="scientific">Sulfurimonas paralvinellae</name>
    <dbReference type="NCBI Taxonomy" id="317658"/>
    <lineage>
        <taxon>Bacteria</taxon>
        <taxon>Pseudomonadati</taxon>
        <taxon>Campylobacterota</taxon>
        <taxon>Epsilonproteobacteria</taxon>
        <taxon>Campylobacterales</taxon>
        <taxon>Sulfurimonadaceae</taxon>
        <taxon>Sulfurimonas</taxon>
    </lineage>
</organism>
<dbReference type="InterPro" id="IPR005302">
    <property type="entry name" value="MoCF_Sase_C"/>
</dbReference>
<dbReference type="Proteomes" id="UP000593580">
    <property type="component" value="Chromosome"/>
</dbReference>
<dbReference type="SUPFAM" id="SSF50800">
    <property type="entry name" value="PK beta-barrel domain-like"/>
    <property type="match status" value="1"/>
</dbReference>
<protein>
    <submittedName>
        <fullName evidence="2">MOSC domain-containing protein</fullName>
    </submittedName>
</protein>
<feature type="domain" description="MOSC" evidence="1">
    <location>
        <begin position="19"/>
        <end position="143"/>
    </location>
</feature>
<dbReference type="PROSITE" id="PS51340">
    <property type="entry name" value="MOSC"/>
    <property type="match status" value="1"/>
</dbReference>
<dbReference type="RefSeq" id="WP_193110869.1">
    <property type="nucleotide sequence ID" value="NZ_CP041406.1"/>
</dbReference>
<name>A0A7M1BA65_9BACT</name>
<dbReference type="GO" id="GO:0003824">
    <property type="term" value="F:catalytic activity"/>
    <property type="evidence" value="ECO:0007669"/>
    <property type="project" value="InterPro"/>
</dbReference>
<accession>A0A7M1BA65</accession>
<dbReference type="Pfam" id="PF03473">
    <property type="entry name" value="MOSC"/>
    <property type="match status" value="1"/>
</dbReference>
<reference evidence="2 3" key="1">
    <citation type="submission" date="2019-07" db="EMBL/GenBank/DDBJ databases">
        <title>Sulfurimonas paralvinellae sp. nov., a novel mesophilic, hydrogen- and sulfur-oxidizing chemolithoautotroph within the Epsilonproteo- bacteria isolated from a deep-sea hydrothermal vent polychaete nest, reclassification of Thiomicrospira denitrificans as Sulfurimonas denitrificans comb. nov. and emended description of the genus Sulfurimonas.</title>
        <authorList>
            <person name="Wang S."/>
            <person name="Jiang L."/>
            <person name="Shao Z."/>
        </authorList>
    </citation>
    <scope>NUCLEOTIDE SEQUENCE [LARGE SCALE GENOMIC DNA]</scope>
    <source>
        <strain evidence="2 3">GO25</strain>
    </source>
</reference>
<dbReference type="GO" id="GO:0030170">
    <property type="term" value="F:pyridoxal phosphate binding"/>
    <property type="evidence" value="ECO:0007669"/>
    <property type="project" value="InterPro"/>
</dbReference>
<proteinExistence type="predicted"/>
<evidence type="ECO:0000259" key="1">
    <source>
        <dbReference type="PROSITE" id="PS51340"/>
    </source>
</evidence>
<dbReference type="KEGG" id="spal:FM071_10030"/>
<dbReference type="Gene3D" id="2.40.33.20">
    <property type="entry name" value="PK beta-barrel domain-like"/>
    <property type="match status" value="1"/>
</dbReference>
<evidence type="ECO:0000313" key="3">
    <source>
        <dbReference type="Proteomes" id="UP000593580"/>
    </source>
</evidence>
<evidence type="ECO:0000313" key="2">
    <source>
        <dbReference type="EMBL" id="QOP46610.1"/>
    </source>
</evidence>